<dbReference type="EMBL" id="JX458824">
    <property type="protein sequence ID" value="AGN48374.1"/>
    <property type="molecule type" value="Genomic_DNA"/>
</dbReference>
<evidence type="ECO:0000313" key="16">
    <source>
        <dbReference type="Proteomes" id="UP000142565"/>
    </source>
</evidence>
<reference evidence="9 20" key="6">
    <citation type="journal article" date="2013" name="PLoS ONE">
        <title>Detection of infectious laryngotracheitis virus by real-time PCR in naturally and experimentally infected chickens.</title>
        <authorList>
            <person name="Zhao Y."/>
            <person name="Kong C."/>
            <person name="Cui X."/>
            <person name="Cui H."/>
            <person name="Shi X."/>
            <person name="Zhang X."/>
            <person name="Hu S."/>
            <person name="Hao L."/>
            <person name="Wang Y."/>
        </authorList>
    </citation>
    <scope>NUCLEOTIDE SEQUENCE [LARGE SCALE GENOMIC DNA]</scope>
    <source>
        <strain evidence="9">LJS09</strain>
    </source>
</reference>
<organism evidence="4 17">
    <name type="scientific">Infectious laryngotracheitis virus</name>
    <name type="common">ILTV</name>
    <name type="synonym">Gallid herpesvirus 1</name>
    <dbReference type="NCBI Taxonomy" id="10386"/>
    <lineage>
        <taxon>Viruses</taxon>
        <taxon>Duplodnaviria</taxon>
        <taxon>Heunggongvirae</taxon>
        <taxon>Peploviricota</taxon>
        <taxon>Herviviricetes</taxon>
        <taxon>Herpesvirales</taxon>
        <taxon>Orthoherpesviridae</taxon>
        <taxon>Alphaherpesvirinae</taxon>
        <taxon>Iltovirus</taxon>
        <taxon>Iltovirus gallidalpha1</taxon>
    </lineage>
</organism>
<dbReference type="Proteomes" id="UP000165693">
    <property type="component" value="Genome"/>
</dbReference>
<evidence type="ECO:0000313" key="9">
    <source>
        <dbReference type="EMBL" id="AGN48216.1"/>
    </source>
</evidence>
<dbReference type="EMBL" id="JX458823">
    <property type="protein sequence ID" value="AGN48294.1"/>
    <property type="molecule type" value="Genomic_DNA"/>
</dbReference>
<dbReference type="EMBL" id="JX458822">
    <property type="protein sequence ID" value="AGN48216.1"/>
    <property type="molecule type" value="Genomic_DNA"/>
</dbReference>
<evidence type="ECO:0000313" key="13">
    <source>
        <dbReference type="Proteomes" id="UP000124840"/>
    </source>
</evidence>
<evidence type="ECO:0000313" key="15">
    <source>
        <dbReference type="Proteomes" id="UP000140289"/>
    </source>
</evidence>
<evidence type="ECO:0000313" key="10">
    <source>
        <dbReference type="EMBL" id="AGN48294.1"/>
    </source>
</evidence>
<evidence type="ECO:0000313" key="6">
    <source>
        <dbReference type="EMBL" id="AFM36349.1"/>
    </source>
</evidence>
<reference evidence="14 21" key="3">
    <citation type="journal article" date="2012" name="Virus Genes">
        <title>Genome sequence comparison of two United States live attenuated vaccines of infectious laryngotracheitis virus (ILTV).</title>
        <authorList>
            <person name="Chandra Y.G."/>
            <person name="Lee J."/>
            <person name="Kong B.W."/>
        </authorList>
    </citation>
    <scope>NUCLEOTIDE SEQUENCE [LARGE SCALE GENOMIC DNA]</scope>
    <source>
        <strain evidence="3">Vaccine Laryngo Vac</strain>
        <strain evidence="2">Vaccine LT Blen</strain>
    </source>
</reference>
<dbReference type="EMBL" id="JQ083493">
    <property type="protein sequence ID" value="AEW67809.1"/>
    <property type="molecule type" value="Genomic_DNA"/>
</dbReference>
<organismHost>
    <name type="scientific">Gallus gallus</name>
    <name type="common">Chicken</name>
    <dbReference type="NCBI Taxonomy" id="9031"/>
</organismHost>
<evidence type="ECO:0000256" key="1">
    <source>
        <dbReference type="SAM" id="Phobius"/>
    </source>
</evidence>
<dbReference type="Proteomes" id="UP000156266">
    <property type="component" value="Segment"/>
</dbReference>
<protein>
    <submittedName>
        <fullName evidence="2">Envelope glycoprotein L</fullName>
    </submittedName>
    <submittedName>
        <fullName evidence="4">UL1 protein</fullName>
    </submittedName>
</protein>
<evidence type="ECO:0000313" key="4">
    <source>
        <dbReference type="EMBL" id="AFD36527.1"/>
    </source>
</evidence>
<reference evidence="15 16" key="7">
    <citation type="journal article" date="2013" name="Virology">
        <title>Genomic sequence analysis of the United States infectious laryngotracheitis vaccine strains chicken embryo origin (CEO) and tissue culture origin (TCO).</title>
        <authorList>
            <person name="Garcia M."/>
            <person name="Volkening J."/>
            <person name="Riblet S."/>
            <person name="Spatz S."/>
        </authorList>
    </citation>
    <scope>NUCLEOTIDE SEQUENCE [LARGE SCALE GENOMIC DNA]</scope>
    <source>
        <strain evidence="7">CEO high passage</strain>
        <strain evidence="8">CEO low passage</strain>
        <strain evidence="6">CEO TRVX</strain>
    </source>
</reference>
<sequence length="235" mass="26623">MTQVKVLPDYRAEVLHLGRHIYIGTTLIRTTIHSKVRHKEYLLVPVDHYICIRTTQILTTIHLEVGRKEFHLLVDVTRIVNGDLGLHMIMIFKMLTCFFLIASLMLCSSVDIPGIFRDPVSAAAAPCDSNSRDNGARIFGPLPSGDYFENLTVIIYRPLCVNTEVVFYYKNGYAAKVNPYLGIRLLQDRLEATGLAAANVLARGLVDSLYKRTTINFRWPETNINHYHPDYASSP</sequence>
<reference evidence="17 19" key="2">
    <citation type="journal article" date="2012" name="Virus Genes">
        <title>Comparative full genome analysis of four infectious laryngotracheitis virus (Gallid herpesvirus-1) virulent isolates from the United States.</title>
        <authorList>
            <person name="Spatz S.J."/>
            <person name="Volkening J.D."/>
            <person name="Keeler C.L."/>
            <person name="Kutish G.F."/>
            <person name="Riblet S.M."/>
            <person name="Boettger C.M."/>
            <person name="Clark K.F."/>
            <person name="Zsak L."/>
            <person name="Afonso C.L."/>
            <person name="Mundt E.S."/>
            <person name="Rock D.L."/>
            <person name="Garcia M."/>
        </authorList>
    </citation>
    <scope>NUCLEOTIDE SEQUENCE [LARGE SCALE GENOMIC DNA]</scope>
    <source>
        <strain evidence="4">1874C5</strain>
        <strain evidence="5">63140/C/08/BR</strain>
    </source>
</reference>
<evidence type="ECO:0000313" key="12">
    <source>
        <dbReference type="EMBL" id="QOJ44302.1"/>
    </source>
</evidence>
<dbReference type="Proteomes" id="UP000124840">
    <property type="component" value="Segment"/>
</dbReference>
<dbReference type="GO" id="GO:0019031">
    <property type="term" value="C:viral envelope"/>
    <property type="evidence" value="ECO:0007669"/>
    <property type="project" value="UniProtKB-KW"/>
</dbReference>
<dbReference type="Proteomes" id="UP000167074">
    <property type="component" value="Segment"/>
</dbReference>
<reference evidence="10" key="4">
    <citation type="submission" date="2012-08" db="EMBL/GenBank/DDBJ databases">
        <title>Molecular characterization of the Taiwan isolate of Dahlia common mosaic virus (DCMV-TW).</title>
        <authorList>
            <person name="Chao H."/>
            <person name="Chen Y."/>
        </authorList>
    </citation>
    <scope>NUCLEOTIDE SEQUENCE</scope>
    <source>
        <strain evidence="11">K317</strain>
        <strain evidence="10">WG</strain>
    </source>
</reference>
<dbReference type="Proteomes" id="UP000140289">
    <property type="component" value="Genome"/>
</dbReference>
<evidence type="ECO:0000313" key="17">
    <source>
        <dbReference type="Proteomes" id="UP000156266"/>
    </source>
</evidence>
<evidence type="ECO:0000313" key="14">
    <source>
        <dbReference type="Proteomes" id="UP000133962"/>
    </source>
</evidence>
<evidence type="ECO:0000313" key="5">
    <source>
        <dbReference type="EMBL" id="AFD36764.1"/>
    </source>
</evidence>
<dbReference type="Proteomes" id="UP000173639">
    <property type="component" value="Segment"/>
</dbReference>
<evidence type="ECO:0000313" key="2">
    <source>
        <dbReference type="EMBL" id="AEW67809.1"/>
    </source>
</evidence>
<dbReference type="EMBL" id="JN580316">
    <property type="protein sequence ID" value="AFM36584.1"/>
    <property type="molecule type" value="Genomic_DNA"/>
</dbReference>
<dbReference type="EMBL" id="JN542533">
    <property type="protein sequence ID" value="AFD36527.1"/>
    <property type="molecule type" value="Genomic_DNA"/>
</dbReference>
<reference evidence="4" key="1">
    <citation type="submission" date="2011-08" db="EMBL/GenBank/DDBJ databases">
        <authorList>
            <person name="Spatz S."/>
        </authorList>
    </citation>
    <scope>NUCLEOTIDE SEQUENCE</scope>
    <source>
        <strain evidence="4">1874C5</strain>
        <strain evidence="5">63140/C/08/BR</strain>
    </source>
</reference>
<dbReference type="EMBL" id="JQ083494">
    <property type="protein sequence ID" value="AEW67888.1"/>
    <property type="molecule type" value="Genomic_DNA"/>
</dbReference>
<accession>G3CF29</accession>
<dbReference type="PROSITE" id="PS52024">
    <property type="entry name" value="GL_AHV"/>
    <property type="match status" value="1"/>
</dbReference>
<evidence type="ECO:0000313" key="21">
    <source>
        <dbReference type="Proteomes" id="UP000168685"/>
    </source>
</evidence>
<keyword evidence="2" id="KW-0946">Virion</keyword>
<dbReference type="Proteomes" id="UP000142565">
    <property type="component" value="Segment"/>
</dbReference>
<proteinExistence type="predicted"/>
<dbReference type="EMBL" id="MT876619">
    <property type="protein sequence ID" value="QOJ44302.1"/>
    <property type="molecule type" value="Genomic_DNA"/>
</dbReference>
<gene>
    <name evidence="4" type="primary">UL1</name>
    <name evidence="2" type="ORF">GaHV1LT_gp59</name>
    <name evidence="3" type="ORF">GaHV1LV_gp59</name>
    <name evidence="11" type="ORF">ILTVK317_ORF62</name>
    <name evidence="9" type="ORF">ILTVLJS09_ORF62</name>
    <name evidence="10" type="ORF">ILTVWG_ORF62</name>
</gene>
<dbReference type="EMBL" id="JN542536">
    <property type="protein sequence ID" value="AFD36764.1"/>
    <property type="molecule type" value="Genomic_DNA"/>
</dbReference>
<evidence type="ECO:0000313" key="19">
    <source>
        <dbReference type="Proteomes" id="UP000166552"/>
    </source>
</evidence>
<evidence type="ECO:0000313" key="8">
    <source>
        <dbReference type="EMBL" id="AFM36663.1"/>
    </source>
</evidence>
<reference evidence="12" key="8">
    <citation type="journal article" date="2020" name="Vet. Microbiol.">
        <title>Glycoprotein-C-gene-deleted recombinant infectious laryngotracheitis virus expressing a genotype VII Newcastle disease virus fusion protein protects against virulent infectious laryngotracheitis virus and Newcastle disease virus.</title>
        <authorList>
            <person name="Wei X."/>
            <person name="Shao Y."/>
            <person name="Han Z."/>
            <person name="Sun J."/>
            <person name="Liu S."/>
        </authorList>
    </citation>
    <scope>NUCLEOTIDE SEQUENCE</scope>
    <source>
        <strain evidence="12">Ck/CH/LHLJ/120305</strain>
    </source>
</reference>
<evidence type="ECO:0000313" key="18">
    <source>
        <dbReference type="Proteomes" id="UP000165693"/>
    </source>
</evidence>
<feature type="transmembrane region" description="Helical" evidence="1">
    <location>
        <begin position="84"/>
        <end position="107"/>
    </location>
</feature>
<evidence type="ECO:0000313" key="7">
    <source>
        <dbReference type="EMBL" id="AFM36584.1"/>
    </source>
</evidence>
<keyword evidence="1" id="KW-0472">Membrane</keyword>
<evidence type="ECO:0000313" key="3">
    <source>
        <dbReference type="EMBL" id="AEW67888.1"/>
    </source>
</evidence>
<evidence type="ECO:0000313" key="11">
    <source>
        <dbReference type="EMBL" id="AGN48374.1"/>
    </source>
</evidence>
<dbReference type="EMBL" id="JN580313">
    <property type="protein sequence ID" value="AFM36349.1"/>
    <property type="molecule type" value="Genomic_DNA"/>
</dbReference>
<name>G3CF29_ILTV</name>
<dbReference type="Proteomes" id="UP000166552">
    <property type="component" value="Segment"/>
</dbReference>
<dbReference type="EMBL" id="JN580317">
    <property type="protein sequence ID" value="AFM36663.1"/>
    <property type="molecule type" value="Genomic_DNA"/>
</dbReference>
<keyword evidence="1" id="KW-0812">Transmembrane</keyword>
<keyword evidence="2" id="KW-0261">Viral envelope protein</keyword>
<reference evidence="13 18" key="5">
    <citation type="submission" date="2012-08" db="EMBL/GenBank/DDBJ databases">
        <authorList>
            <person name="Xu Y.-L."/>
            <person name="He P."/>
            <person name="Zhang L."/>
            <person name="Dong S.-L."/>
            <person name="Li F."/>
        </authorList>
    </citation>
    <scope>NUCLEOTIDE SEQUENCE [LARGE SCALE GENOMIC DNA]</scope>
</reference>
<dbReference type="Proteomes" id="UP000133962">
    <property type="component" value="Segment"/>
</dbReference>
<keyword evidence="1" id="KW-1133">Transmembrane helix</keyword>
<evidence type="ECO:0000313" key="20">
    <source>
        <dbReference type="Proteomes" id="UP000167074"/>
    </source>
</evidence>
<dbReference type="Proteomes" id="UP000168685">
    <property type="component" value="Segment"/>
</dbReference>